<feature type="domain" description="MotA/TolQ/ExbB proton channel" evidence="11">
    <location>
        <begin position="101"/>
        <end position="214"/>
    </location>
</feature>
<evidence type="ECO:0000256" key="8">
    <source>
        <dbReference type="ARBA" id="ARBA00023136"/>
    </source>
</evidence>
<evidence type="ECO:0000259" key="11">
    <source>
        <dbReference type="Pfam" id="PF01618"/>
    </source>
</evidence>
<accession>A0A1S7LN21</accession>
<dbReference type="EMBL" id="LO017727">
    <property type="protein sequence ID" value="CRH07146.1"/>
    <property type="molecule type" value="Genomic_DNA"/>
</dbReference>
<evidence type="ECO:0000256" key="2">
    <source>
        <dbReference type="ARBA" id="ARBA00010442"/>
    </source>
</evidence>
<name>A0A1S7LN21_MAGMO</name>
<keyword evidence="5 10" id="KW-0132">Cell division</keyword>
<evidence type="ECO:0000256" key="4">
    <source>
        <dbReference type="ARBA" id="ARBA00022519"/>
    </source>
</evidence>
<proteinExistence type="inferred from homology"/>
<feature type="transmembrane region" description="Helical" evidence="10">
    <location>
        <begin position="177"/>
        <end position="199"/>
    </location>
</feature>
<evidence type="ECO:0000256" key="9">
    <source>
        <dbReference type="ARBA" id="ARBA00023306"/>
    </source>
</evidence>
<dbReference type="PANTHER" id="PTHR30625">
    <property type="entry name" value="PROTEIN TOLQ"/>
    <property type="match status" value="1"/>
</dbReference>
<evidence type="ECO:0000256" key="6">
    <source>
        <dbReference type="ARBA" id="ARBA00022692"/>
    </source>
</evidence>
<dbReference type="Pfam" id="PF01618">
    <property type="entry name" value="MotA_ExbB"/>
    <property type="match status" value="1"/>
</dbReference>
<evidence type="ECO:0000256" key="7">
    <source>
        <dbReference type="ARBA" id="ARBA00022989"/>
    </source>
</evidence>
<dbReference type="HAMAP" id="MF_02202">
    <property type="entry name" value="TolQ"/>
    <property type="match status" value="1"/>
</dbReference>
<comment type="subunit">
    <text evidence="10">The Tol-Pal system is composed of five core proteins: the inner membrane proteins TolA, TolQ and TolR, the periplasmic protein TolB and the outer membrane protein Pal. They form a network linking the inner and outer membranes and the peptidoglycan layer.</text>
</comment>
<dbReference type="PANTHER" id="PTHR30625:SF3">
    <property type="entry name" value="TOL-PAL SYSTEM PROTEIN TOLQ"/>
    <property type="match status" value="1"/>
</dbReference>
<comment type="subcellular location">
    <subcellularLocation>
        <location evidence="10">Cell inner membrane</location>
        <topology evidence="10">Multi-pass membrane protein</topology>
    </subcellularLocation>
    <subcellularLocation>
        <location evidence="1">Cell membrane</location>
        <topology evidence="1">Multi-pass membrane protein</topology>
    </subcellularLocation>
</comment>
<dbReference type="NCBIfam" id="TIGR02796">
    <property type="entry name" value="tolQ"/>
    <property type="match status" value="1"/>
</dbReference>
<dbReference type="GO" id="GO:0017038">
    <property type="term" value="P:protein import"/>
    <property type="evidence" value="ECO:0007669"/>
    <property type="project" value="TreeGrafter"/>
</dbReference>
<keyword evidence="8 10" id="KW-0472">Membrane</keyword>
<keyword evidence="4 10" id="KW-0997">Cell inner membrane</keyword>
<dbReference type="InterPro" id="IPR002898">
    <property type="entry name" value="MotA_ExbB_proton_chnl"/>
</dbReference>
<keyword evidence="6 10" id="KW-0812">Transmembrane</keyword>
<organism evidence="12">
    <name type="scientific">Magnetococcus massalia (strain MO-1)</name>
    <dbReference type="NCBI Taxonomy" id="451514"/>
    <lineage>
        <taxon>Bacteria</taxon>
        <taxon>Pseudomonadati</taxon>
        <taxon>Pseudomonadota</taxon>
        <taxon>Magnetococcia</taxon>
        <taxon>Magnetococcales</taxon>
        <taxon>Magnetococcaceae</taxon>
        <taxon>Magnetococcus</taxon>
    </lineage>
</organism>
<comment type="similarity">
    <text evidence="2 10">Belongs to the ExbB/TolQ family.</text>
</comment>
<dbReference type="GO" id="GO:0005886">
    <property type="term" value="C:plasma membrane"/>
    <property type="evidence" value="ECO:0007669"/>
    <property type="project" value="UniProtKB-SubCell"/>
</dbReference>
<dbReference type="GO" id="GO:0043213">
    <property type="term" value="P:bacteriocin transport"/>
    <property type="evidence" value="ECO:0007669"/>
    <property type="project" value="InterPro"/>
</dbReference>
<dbReference type="GO" id="GO:0051301">
    <property type="term" value="P:cell division"/>
    <property type="evidence" value="ECO:0007669"/>
    <property type="project" value="UniProtKB-UniRule"/>
</dbReference>
<keyword evidence="3 10" id="KW-1003">Cell membrane</keyword>
<evidence type="ECO:0000256" key="3">
    <source>
        <dbReference type="ARBA" id="ARBA00022475"/>
    </source>
</evidence>
<keyword evidence="9 10" id="KW-0131">Cell cycle</keyword>
<evidence type="ECO:0000256" key="10">
    <source>
        <dbReference type="HAMAP-Rule" id="MF_02202"/>
    </source>
</evidence>
<evidence type="ECO:0000256" key="1">
    <source>
        <dbReference type="ARBA" id="ARBA00004651"/>
    </source>
</evidence>
<keyword evidence="7 10" id="KW-1133">Transmembrane helix</keyword>
<gene>
    <name evidence="10 12" type="primary">tolQ</name>
    <name evidence="12" type="ORF">MAGMO_3000</name>
</gene>
<evidence type="ECO:0000256" key="5">
    <source>
        <dbReference type="ARBA" id="ARBA00022618"/>
    </source>
</evidence>
<feature type="transmembrane region" description="Helical" evidence="10">
    <location>
        <begin position="134"/>
        <end position="157"/>
    </location>
</feature>
<evidence type="ECO:0000313" key="12">
    <source>
        <dbReference type="EMBL" id="CRH07146.1"/>
    </source>
</evidence>
<dbReference type="InterPro" id="IPR050790">
    <property type="entry name" value="ExbB/TolQ_transport"/>
</dbReference>
<comment type="function">
    <text evidence="10">Part of the Tol-Pal system, which plays a role in outer membrane invagination during cell division and is important for maintaining outer membrane integrity.</text>
</comment>
<feature type="transmembrane region" description="Helical" evidence="10">
    <location>
        <begin position="20"/>
        <end position="40"/>
    </location>
</feature>
<sequence>MNSGNEMHSVWDLIFQAGPVVQLVMLSLLLASVVSWALIFEKWRRFRRIARDGEAFEERFWSGGSVASLFQTATKEWPDSPMVIMFSAGFREWKRWESGDQQKDTADDGDLVTNVRRAMTVALNREVHTLERGLTFLATVGSTSPFIGLFGTVWGIMNAFRGLAGAKSSTLTMVAPGIAEALIATAMGLIAAIPAVIAYNKYSSELRQIHQKMDNFGAEFLNILERRAAARRRSH</sequence>
<dbReference type="AlphaFoldDB" id="A0A1S7LN21"/>
<reference evidence="12" key="1">
    <citation type="submission" date="2015-04" db="EMBL/GenBank/DDBJ databases">
        <authorList>
            <person name="Syromyatnikov M.Y."/>
            <person name="Popov V.N."/>
        </authorList>
    </citation>
    <scope>NUCLEOTIDE SEQUENCE</scope>
    <source>
        <strain evidence="12">MO-1</strain>
    </source>
</reference>
<protein>
    <recommendedName>
        <fullName evidence="10">Tol-Pal system protein TolQ</fullName>
    </recommendedName>
</protein>
<dbReference type="InterPro" id="IPR014163">
    <property type="entry name" value="Tol-Pal_TolQ"/>
</dbReference>